<feature type="domain" description="Condensin II complex subunit H2 N-terminal" evidence="5">
    <location>
        <begin position="18"/>
        <end position="116"/>
    </location>
</feature>
<dbReference type="InterPro" id="IPR031737">
    <property type="entry name" value="CNDH2_C"/>
</dbReference>
<name>A0A1I7TWT7_9PELO</name>
<dbReference type="InterPro" id="IPR009378">
    <property type="entry name" value="H2_N"/>
</dbReference>
<dbReference type="PANTHER" id="PTHR14324">
    <property type="entry name" value="CONDENSIN-2 COMPLEX SUBUNIT H2"/>
    <property type="match status" value="1"/>
</dbReference>
<evidence type="ECO:0000256" key="2">
    <source>
        <dbReference type="ARBA" id="ARBA00007844"/>
    </source>
</evidence>
<feature type="domain" description="Condensin-2 complex subunit H2 C-terminal" evidence="6">
    <location>
        <begin position="728"/>
        <end position="847"/>
    </location>
</feature>
<dbReference type="GO" id="GO:0010032">
    <property type="term" value="P:meiotic chromosome condensation"/>
    <property type="evidence" value="ECO:0007669"/>
    <property type="project" value="TreeGrafter"/>
</dbReference>
<evidence type="ECO:0000259" key="6">
    <source>
        <dbReference type="Pfam" id="PF16858"/>
    </source>
</evidence>
<reference evidence="8" key="1">
    <citation type="submission" date="2016-11" db="UniProtKB">
        <authorList>
            <consortium name="WormBaseParasite"/>
        </authorList>
    </citation>
    <scope>IDENTIFICATION</scope>
</reference>
<comment type="subcellular location">
    <subcellularLocation>
        <location evidence="1">Nucleus</location>
    </subcellularLocation>
</comment>
<dbReference type="Proteomes" id="UP000095282">
    <property type="component" value="Unplaced"/>
</dbReference>
<protein>
    <submittedName>
        <fullName evidence="8">CNDH2_N domain-containing protein</fullName>
    </submittedName>
</protein>
<accession>A0A1I7TWT7</accession>
<evidence type="ECO:0000313" key="7">
    <source>
        <dbReference type="Proteomes" id="UP000095282"/>
    </source>
</evidence>
<dbReference type="GO" id="GO:0005634">
    <property type="term" value="C:nucleus"/>
    <property type="evidence" value="ECO:0007669"/>
    <property type="project" value="UniProtKB-SubCell"/>
</dbReference>
<proteinExistence type="inferred from homology"/>
<dbReference type="GO" id="GO:0000796">
    <property type="term" value="C:condensin complex"/>
    <property type="evidence" value="ECO:0007669"/>
    <property type="project" value="TreeGrafter"/>
</dbReference>
<dbReference type="PANTHER" id="PTHR14324:SF3">
    <property type="entry name" value="CONDENSIN-2 COMPLEX SUBUNIT H2"/>
    <property type="match status" value="1"/>
</dbReference>
<keyword evidence="7" id="KW-1185">Reference proteome</keyword>
<feature type="region of interest" description="Disordered" evidence="4">
    <location>
        <begin position="453"/>
        <end position="521"/>
    </location>
</feature>
<keyword evidence="3" id="KW-0539">Nucleus</keyword>
<dbReference type="Pfam" id="PF16858">
    <property type="entry name" value="CNDH2_C"/>
    <property type="match status" value="1"/>
</dbReference>
<feature type="compositionally biased region" description="Basic and acidic residues" evidence="4">
    <location>
        <begin position="512"/>
        <end position="521"/>
    </location>
</feature>
<evidence type="ECO:0000256" key="4">
    <source>
        <dbReference type="SAM" id="MobiDB-lite"/>
    </source>
</evidence>
<dbReference type="InterPro" id="IPR031739">
    <property type="entry name" value="Ncaph2"/>
</dbReference>
<sequence length="866" mass="97439">MSKKSAVPVTDEQRADLAWLVQPAKDLVENFSIDVLTALSSYLEVIEQECEENEELERQRAANPAQAAALMYKLFNFQRACRVLQGSCQVYARKVDLVYDLTLSVVDLIDNKQGDAGGGAVGRRGKGGRRIVNLGSMDYGLIDVKQIKLEALEGYGRALKEEKSAIESLRSVDLAESCEQQYERKNCLVEKPTQFMFKLNYGQLDRTDEQIWSSKPRPEVIGKVKDFDVKKSEVVFKEEILYSHDCYKNNIDQFTLPGARWIPDNKELAVNFGVPDVEVELDQEHDKELVSAYGPFKDPLSGREVVAPPRWFIEQEATRQHVDLQSRATSRATMAADSQPPLSQRMSSQGTQRLSQPLVERQRNDRTLTQLMTFVDRLAKNRPSTHLATGVGLVDMLVDNYGNSFSAGGGGGDENMNPGGGGGGGSFDYDYGGGGGGGMDYDDDGNDYVANLTRKSQHRRAAPAPWDDLEKARIPHYTGDEDLPATRKAIKQLAKEPPNPSESLRRKRRREAKTPKTRRDEFMETHDYLQDHYYWRSAARINPNKDWKVEALRGSILSEKKRRVREKTAKIREIRAKNGIGLVRRATTRGIAVEEYEAVMMEEPQQPMTIRRTMGAEFDDVVDEDLAAEVELSVLGGGYDAFDDYDIGPESVAAPAAAAEDVAPVSTYKPLRFADMDEDRINNIMILPGEDFINKALPLLRDFAENQTDRELMAYKMAKAYEDVDVAVSTLQAHVDMWHAKMEPILDEGETRKEYDVDVLGQAILAKFKTIGETKRLLDLVDRRPWFEISRYFLSCLFMCNVGNVMISEVEEEIPPIKPNMTEQEIQTMNQAAKLRITLLSRESHREKIREMEGLGGGGGAVKNTE</sequence>
<dbReference type="Pfam" id="PF06278">
    <property type="entry name" value="CNDH2_N"/>
    <property type="match status" value="1"/>
</dbReference>
<evidence type="ECO:0000256" key="3">
    <source>
        <dbReference type="ARBA" id="ARBA00023242"/>
    </source>
</evidence>
<comment type="similarity">
    <text evidence="2">Belongs to the CND2 H2 (condensin-2 subunit 2) family.</text>
</comment>
<evidence type="ECO:0000256" key="1">
    <source>
        <dbReference type="ARBA" id="ARBA00004123"/>
    </source>
</evidence>
<evidence type="ECO:0000259" key="5">
    <source>
        <dbReference type="Pfam" id="PF06278"/>
    </source>
</evidence>
<dbReference type="GO" id="GO:0051306">
    <property type="term" value="P:mitotic sister chromatid separation"/>
    <property type="evidence" value="ECO:0007669"/>
    <property type="project" value="TreeGrafter"/>
</dbReference>
<evidence type="ECO:0000313" key="8">
    <source>
        <dbReference type="WBParaSite" id="Csp11.Scaffold629.g12579.t1"/>
    </source>
</evidence>
<dbReference type="WBParaSite" id="Csp11.Scaffold629.g12579.t1">
    <property type="protein sequence ID" value="Csp11.Scaffold629.g12579.t1"/>
    <property type="gene ID" value="Csp11.Scaffold629.g12579"/>
</dbReference>
<dbReference type="eggNOG" id="KOG2359">
    <property type="taxonomic scope" value="Eukaryota"/>
</dbReference>
<dbReference type="AlphaFoldDB" id="A0A1I7TWT7"/>
<dbReference type="GO" id="GO:0003682">
    <property type="term" value="F:chromatin binding"/>
    <property type="evidence" value="ECO:0007669"/>
    <property type="project" value="TreeGrafter"/>
</dbReference>
<feature type="region of interest" description="Disordered" evidence="4">
    <location>
        <begin position="325"/>
        <end position="365"/>
    </location>
</feature>
<organism evidence="7 8">
    <name type="scientific">Caenorhabditis tropicalis</name>
    <dbReference type="NCBI Taxonomy" id="1561998"/>
    <lineage>
        <taxon>Eukaryota</taxon>
        <taxon>Metazoa</taxon>
        <taxon>Ecdysozoa</taxon>
        <taxon>Nematoda</taxon>
        <taxon>Chromadorea</taxon>
        <taxon>Rhabditida</taxon>
        <taxon>Rhabditina</taxon>
        <taxon>Rhabditomorpha</taxon>
        <taxon>Rhabditoidea</taxon>
        <taxon>Rhabditidae</taxon>
        <taxon>Peloderinae</taxon>
        <taxon>Caenorhabditis</taxon>
    </lineage>
</organism>
<feature type="compositionally biased region" description="Polar residues" evidence="4">
    <location>
        <begin position="340"/>
        <end position="355"/>
    </location>
</feature>
<dbReference type="STRING" id="1561998.A0A1I7TWT7"/>